<dbReference type="Proteomes" id="UP000276133">
    <property type="component" value="Unassembled WGS sequence"/>
</dbReference>
<reference evidence="1 2" key="1">
    <citation type="journal article" date="2018" name="Sci. Rep.">
        <title>Genomic signatures of local adaptation to the degree of environmental predictability in rotifers.</title>
        <authorList>
            <person name="Franch-Gras L."/>
            <person name="Hahn C."/>
            <person name="Garcia-Roger E.M."/>
            <person name="Carmona M.J."/>
            <person name="Serra M."/>
            <person name="Gomez A."/>
        </authorList>
    </citation>
    <scope>NUCLEOTIDE SEQUENCE [LARGE SCALE GENOMIC DNA]</scope>
    <source>
        <strain evidence="1">HYR1</strain>
    </source>
</reference>
<sequence>MMYICGENGPIYGYVFDLIKVEVPIELNSIYGYFKRQYNGEFTRTRGRYSKIIRTQPAYSFEFWNVRNNDNNPKTNNFVELAQ</sequence>
<name>A0A3M7S5J4_BRAPC</name>
<gene>
    <name evidence="1" type="ORF">BpHYR1_018508</name>
</gene>
<comment type="caution">
    <text evidence="1">The sequence shown here is derived from an EMBL/GenBank/DDBJ whole genome shotgun (WGS) entry which is preliminary data.</text>
</comment>
<organism evidence="1 2">
    <name type="scientific">Brachionus plicatilis</name>
    <name type="common">Marine rotifer</name>
    <name type="synonym">Brachionus muelleri</name>
    <dbReference type="NCBI Taxonomy" id="10195"/>
    <lineage>
        <taxon>Eukaryota</taxon>
        <taxon>Metazoa</taxon>
        <taxon>Spiralia</taxon>
        <taxon>Gnathifera</taxon>
        <taxon>Rotifera</taxon>
        <taxon>Eurotatoria</taxon>
        <taxon>Monogononta</taxon>
        <taxon>Pseudotrocha</taxon>
        <taxon>Ploima</taxon>
        <taxon>Brachionidae</taxon>
        <taxon>Brachionus</taxon>
    </lineage>
</organism>
<evidence type="ECO:0000313" key="2">
    <source>
        <dbReference type="Proteomes" id="UP000276133"/>
    </source>
</evidence>
<dbReference type="EMBL" id="REGN01002021">
    <property type="protein sequence ID" value="RNA30915.1"/>
    <property type="molecule type" value="Genomic_DNA"/>
</dbReference>
<dbReference type="AlphaFoldDB" id="A0A3M7S5J4"/>
<evidence type="ECO:0000313" key="1">
    <source>
        <dbReference type="EMBL" id="RNA30915.1"/>
    </source>
</evidence>
<proteinExistence type="predicted"/>
<accession>A0A3M7S5J4</accession>
<keyword evidence="2" id="KW-1185">Reference proteome</keyword>
<protein>
    <submittedName>
        <fullName evidence="1">Uncharacterized protein</fullName>
    </submittedName>
</protein>